<organism evidence="1 2">
    <name type="scientific">Rhizobium loti</name>
    <name type="common">Mesorhizobium loti</name>
    <dbReference type="NCBI Taxonomy" id="381"/>
    <lineage>
        <taxon>Bacteria</taxon>
        <taxon>Pseudomonadati</taxon>
        <taxon>Pseudomonadota</taxon>
        <taxon>Alphaproteobacteria</taxon>
        <taxon>Hyphomicrobiales</taxon>
        <taxon>Phyllobacteriaceae</taxon>
        <taxon>Mesorhizobium</taxon>
    </lineage>
</organism>
<gene>
    <name evidence="1" type="ORF">A8145_07730</name>
</gene>
<dbReference type="Proteomes" id="UP000093737">
    <property type="component" value="Unassembled WGS sequence"/>
</dbReference>
<name>A0A6M7U312_RHILI</name>
<dbReference type="AlphaFoldDB" id="A0A6M7U312"/>
<reference evidence="1 2" key="1">
    <citation type="submission" date="2016-05" db="EMBL/GenBank/DDBJ databases">
        <authorList>
            <person name="Ramsay J.P."/>
        </authorList>
    </citation>
    <scope>NUCLEOTIDE SEQUENCE [LARGE SCALE GENOMIC DNA]</scope>
    <source>
        <strain evidence="1 2">NZP2042</strain>
    </source>
</reference>
<sequence>MKNNVEISEDLSRRIDMLTSRSTLTRDQIIENALSHGRSLAWQEKWVAGVQGGIEAADRGDFANEEEIATVLNRYSQA</sequence>
<comment type="caution">
    <text evidence="1">The sequence shown here is derived from an EMBL/GenBank/DDBJ whole genome shotgun (WGS) entry which is preliminary data.</text>
</comment>
<evidence type="ECO:0000313" key="2">
    <source>
        <dbReference type="Proteomes" id="UP000093737"/>
    </source>
</evidence>
<dbReference type="RefSeq" id="WP_056568001.1">
    <property type="nucleotide sequence ID" value="NZ_CP033334.1"/>
</dbReference>
<accession>A0A6M7U312</accession>
<protein>
    <submittedName>
        <fullName evidence="1">Transcriptional regulator</fullName>
    </submittedName>
</protein>
<dbReference type="EMBL" id="LYTK01000001">
    <property type="protein sequence ID" value="OBQ72666.1"/>
    <property type="molecule type" value="Genomic_DNA"/>
</dbReference>
<proteinExistence type="predicted"/>
<evidence type="ECO:0000313" key="1">
    <source>
        <dbReference type="EMBL" id="OBQ72666.1"/>
    </source>
</evidence>